<dbReference type="AlphaFoldDB" id="A0A1M4N3L7"/>
<evidence type="ECO:0000256" key="6">
    <source>
        <dbReference type="RuleBase" id="RU362069"/>
    </source>
</evidence>
<dbReference type="PRINTS" id="PR00951">
    <property type="entry name" value="FLGBIOSNFLIP"/>
</dbReference>
<dbReference type="NCBIfam" id="TIGR01103">
    <property type="entry name" value="fliP"/>
    <property type="match status" value="1"/>
</dbReference>
<dbReference type="Proteomes" id="UP000184085">
    <property type="component" value="Unassembled WGS sequence"/>
</dbReference>
<evidence type="ECO:0000256" key="7">
    <source>
        <dbReference type="SAM" id="SignalP"/>
    </source>
</evidence>
<dbReference type="InterPro" id="IPR005837">
    <property type="entry name" value="FliP"/>
</dbReference>
<evidence type="ECO:0000256" key="1">
    <source>
        <dbReference type="ARBA" id="ARBA00006257"/>
    </source>
</evidence>
<keyword evidence="9" id="KW-1185">Reference proteome</keyword>
<evidence type="ECO:0000256" key="5">
    <source>
        <dbReference type="ARBA" id="ARBA00023136"/>
    </source>
</evidence>
<evidence type="ECO:0000313" key="8">
    <source>
        <dbReference type="EMBL" id="SCM69443.1"/>
    </source>
</evidence>
<gene>
    <name evidence="6" type="primary">fliP</name>
    <name evidence="8" type="ORF">KARMA_3682</name>
</gene>
<dbReference type="PANTHER" id="PTHR30587">
    <property type="entry name" value="FLAGELLAR BIOSYNTHETIC PROTEIN FLIP"/>
    <property type="match status" value="1"/>
</dbReference>
<dbReference type="InterPro" id="IPR005838">
    <property type="entry name" value="T3SS_IM_P"/>
</dbReference>
<feature type="transmembrane region" description="Helical" evidence="6">
    <location>
        <begin position="86"/>
        <end position="106"/>
    </location>
</feature>
<evidence type="ECO:0000256" key="4">
    <source>
        <dbReference type="ARBA" id="ARBA00022989"/>
    </source>
</evidence>
<feature type="transmembrane region" description="Helical" evidence="6">
    <location>
        <begin position="188"/>
        <end position="212"/>
    </location>
</feature>
<evidence type="ECO:0000256" key="2">
    <source>
        <dbReference type="ARBA" id="ARBA00022475"/>
    </source>
</evidence>
<keyword evidence="6" id="KW-1005">Bacterial flagellum biogenesis</keyword>
<keyword evidence="6" id="KW-0653">Protein transport</keyword>
<keyword evidence="5 6" id="KW-0472">Membrane</keyword>
<reference evidence="9" key="1">
    <citation type="submission" date="2016-09" db="EMBL/GenBank/DDBJ databases">
        <authorList>
            <person name="Wibberg D."/>
        </authorList>
    </citation>
    <scope>NUCLEOTIDE SEQUENCE [LARGE SCALE GENOMIC DNA]</scope>
</reference>
<keyword evidence="4 6" id="KW-1133">Transmembrane helix</keyword>
<feature type="transmembrane region" description="Helical" evidence="6">
    <location>
        <begin position="47"/>
        <end position="74"/>
    </location>
</feature>
<feature type="signal peptide" evidence="7">
    <location>
        <begin position="1"/>
        <end position="23"/>
    </location>
</feature>
<dbReference type="PANTHER" id="PTHR30587:SF2">
    <property type="entry name" value="SURFACE PRESENTATION OF ANTIGENS PROTEIN SPAP"/>
    <property type="match status" value="1"/>
</dbReference>
<comment type="subcellular location">
    <subcellularLocation>
        <location evidence="6">Cell membrane</location>
        <topology evidence="6">Multi-pass membrane protein</topology>
    </subcellularLocation>
    <subcellularLocation>
        <location evidence="6">Bacterial flagellum basal body</location>
    </subcellularLocation>
</comment>
<keyword evidence="6" id="KW-0813">Transport</keyword>
<dbReference type="PRINTS" id="PR01302">
    <property type="entry name" value="TYPE3IMPPROT"/>
</dbReference>
<sequence>MTLNVRAVSLGILITVTASVANAQGLQIGDMTLDDDLSQRVLQIIATVTAISLVPATLMMVTCFPYMLTVLVVVRSGLGLQQSPPNMLLITIALFLTYFVMEPVLMEVWEGAIKPLNSGVISIEQAYERSQGPFRGFMEPRIEIDSLYRLAEIRNMDTAGLTVQTAPFSLLVPTFILTELTLAFQVGFVVYLPFLIIDLIVSAILMSMGMMMVPPSVVSLPFKLGFFVVSDGWSLLAGGLVTGYMG</sequence>
<protein>
    <recommendedName>
        <fullName evidence="6">Flagellar biosynthetic protein FliP</fullName>
    </recommendedName>
</protein>
<dbReference type="GO" id="GO:0009306">
    <property type="term" value="P:protein secretion"/>
    <property type="evidence" value="ECO:0007669"/>
    <property type="project" value="UniProtKB-UniRule"/>
</dbReference>
<comment type="function">
    <text evidence="6">Plays a role in the flagellum-specific transport system.</text>
</comment>
<dbReference type="EMBL" id="FMJB01000064">
    <property type="protein sequence ID" value="SCM69443.1"/>
    <property type="molecule type" value="Genomic_DNA"/>
</dbReference>
<dbReference type="NCBIfam" id="NF009438">
    <property type="entry name" value="PRK12797.1"/>
    <property type="match status" value="1"/>
</dbReference>
<dbReference type="Pfam" id="PF00813">
    <property type="entry name" value="FliP"/>
    <property type="match status" value="1"/>
</dbReference>
<dbReference type="GO" id="GO:0009425">
    <property type="term" value="C:bacterial-type flagellum basal body"/>
    <property type="evidence" value="ECO:0007669"/>
    <property type="project" value="UniProtKB-SubCell"/>
</dbReference>
<evidence type="ECO:0000313" key="9">
    <source>
        <dbReference type="Proteomes" id="UP000184085"/>
    </source>
</evidence>
<dbReference type="RefSeq" id="WP_072709029.1">
    <property type="nucleotide sequence ID" value="NZ_FMJB01000064.1"/>
</dbReference>
<keyword evidence="7" id="KW-0732">Signal</keyword>
<proteinExistence type="inferred from homology"/>
<organism evidence="8 9">
    <name type="scientific">Donghicola eburneus</name>
    <dbReference type="NCBI Taxonomy" id="393278"/>
    <lineage>
        <taxon>Bacteria</taxon>
        <taxon>Pseudomonadati</taxon>
        <taxon>Pseudomonadota</taxon>
        <taxon>Alphaproteobacteria</taxon>
        <taxon>Rhodobacterales</taxon>
        <taxon>Roseobacteraceae</taxon>
        <taxon>Donghicola</taxon>
    </lineage>
</organism>
<keyword evidence="6" id="KW-1006">Bacterial flagellum protein export</keyword>
<keyword evidence="3 6" id="KW-0812">Transmembrane</keyword>
<dbReference type="GO" id="GO:0044781">
    <property type="term" value="P:bacterial-type flagellum organization"/>
    <property type="evidence" value="ECO:0007669"/>
    <property type="project" value="UniProtKB-UniRule"/>
</dbReference>
<accession>A0A1M4N3L7</accession>
<dbReference type="GO" id="GO:0005886">
    <property type="term" value="C:plasma membrane"/>
    <property type="evidence" value="ECO:0007669"/>
    <property type="project" value="UniProtKB-SubCell"/>
</dbReference>
<keyword evidence="2 6" id="KW-1003">Cell membrane</keyword>
<comment type="similarity">
    <text evidence="1 6">Belongs to the FliP/MopC/SpaP family.</text>
</comment>
<feature type="chain" id="PRO_5009906783" description="Flagellar biosynthetic protein FliP" evidence="7">
    <location>
        <begin position="24"/>
        <end position="246"/>
    </location>
</feature>
<feature type="transmembrane region" description="Helical" evidence="6">
    <location>
        <begin position="224"/>
        <end position="245"/>
    </location>
</feature>
<evidence type="ECO:0000256" key="3">
    <source>
        <dbReference type="ARBA" id="ARBA00022692"/>
    </source>
</evidence>
<name>A0A1M4N3L7_9RHOB</name>